<protein>
    <submittedName>
        <fullName evidence="2">Uncharacterized protein</fullName>
    </submittedName>
</protein>
<organism evidence="2 3">
    <name type="scientific">Vanrija pseudolonga</name>
    <dbReference type="NCBI Taxonomy" id="143232"/>
    <lineage>
        <taxon>Eukaryota</taxon>
        <taxon>Fungi</taxon>
        <taxon>Dikarya</taxon>
        <taxon>Basidiomycota</taxon>
        <taxon>Agaricomycotina</taxon>
        <taxon>Tremellomycetes</taxon>
        <taxon>Trichosporonales</taxon>
        <taxon>Trichosporonaceae</taxon>
        <taxon>Vanrija</taxon>
    </lineage>
</organism>
<feature type="region of interest" description="Disordered" evidence="1">
    <location>
        <begin position="46"/>
        <end position="255"/>
    </location>
</feature>
<feature type="region of interest" description="Disordered" evidence="1">
    <location>
        <begin position="579"/>
        <end position="614"/>
    </location>
</feature>
<evidence type="ECO:0000313" key="2">
    <source>
        <dbReference type="EMBL" id="WOO85541.1"/>
    </source>
</evidence>
<sequence>MGRSSSPPSIASSSRSLPERGKFVKNPLGIFGKYFSAFAYRSALDKKASSKLVKQRNEDRPNSINAPRASADDHNHHNPTINDDLYSFHHHPDSRYHQQQYELHMSSAHYHQQRLREDRASGSSASSHHTHQTHFDPTPLPVRRPVTPTPPTPPPKLPPTPKSNGRLFPPTPGSVTPTKPNQRPPPLGAAPPRPARPGGRSPLPQGQGRSGASPSPARQMVRQHAASMPSAERSRTPSAQHRPPQAPPPQCALPPAPVPTFPWLHKGEFGPVSHVLPDAALERIATFLSEMEAYGSLANIVLCSKASHALATPVLYHTIPLAWHNMPHLLYGLGHSGRAYRSVAISKWDPVSRDMSSTTSRGKMGAFSMYHSYRKEHNEKWRRHKLACLRFVKRVHVESLPWDSASKQLRELTSMPYYTRFNNLMLSGSIHLFPSVEHVSFSAAAVASLQWTAPDAEQHELELCEYERHLLTLCHLFSPKHICAGRPTEVRHRLENQPSPIPRMSHSFPKVMLDISKVWHLRSVTFHDVFTVEPVFQPGTQVRAYFSLEPRSRAQANEPCVTPYPEWLSTVAQTQTPLAASANQSPLALAKTSSPPPSIHGGHGTGPSLIPSPVSMTFSGSSASSVSLASESTASSFPSSRPSISSSSISSAYTVVSSVPSSVSSPPASPKVSTAGSIFGHVGMHQAPQPQQDPSPPATPLTSKPHCQIPIHTIAHTRALLRSVPNWEFIGAPTPTAAALDDLVSHIAYGSTVNDWNVGAEVVGRMRWTRRAAAKRCPCCAKA</sequence>
<evidence type="ECO:0000313" key="3">
    <source>
        <dbReference type="Proteomes" id="UP000827549"/>
    </source>
</evidence>
<dbReference type="Proteomes" id="UP000827549">
    <property type="component" value="Chromosome 7"/>
</dbReference>
<feature type="region of interest" description="Disordered" evidence="1">
    <location>
        <begin position="1"/>
        <end position="22"/>
    </location>
</feature>
<reference evidence="2" key="1">
    <citation type="submission" date="2023-10" db="EMBL/GenBank/DDBJ databases">
        <authorList>
            <person name="Noh H."/>
        </authorList>
    </citation>
    <scope>NUCLEOTIDE SEQUENCE</scope>
    <source>
        <strain evidence="2">DUCC4014</strain>
    </source>
</reference>
<name>A0AAF1BL85_9TREE</name>
<dbReference type="AlphaFoldDB" id="A0AAF1BL85"/>
<feature type="compositionally biased region" description="Basic and acidic residues" evidence="1">
    <location>
        <begin position="86"/>
        <end position="96"/>
    </location>
</feature>
<feature type="compositionally biased region" description="Low complexity" evidence="1">
    <location>
        <begin position="1"/>
        <end position="16"/>
    </location>
</feature>
<keyword evidence="3" id="KW-1185">Reference proteome</keyword>
<dbReference type="EMBL" id="CP086720">
    <property type="protein sequence ID" value="WOO85541.1"/>
    <property type="molecule type" value="Genomic_DNA"/>
</dbReference>
<proteinExistence type="predicted"/>
<feature type="compositionally biased region" description="Pro residues" evidence="1">
    <location>
        <begin position="138"/>
        <end position="161"/>
    </location>
</feature>
<evidence type="ECO:0000256" key="1">
    <source>
        <dbReference type="SAM" id="MobiDB-lite"/>
    </source>
</evidence>
<gene>
    <name evidence="2" type="ORF">LOC62_07G009044</name>
</gene>
<accession>A0AAF1BL85</accession>
<dbReference type="RefSeq" id="XP_062631567.1">
    <property type="nucleotide sequence ID" value="XM_062775583.1"/>
</dbReference>
<feature type="compositionally biased region" description="Pro residues" evidence="1">
    <location>
        <begin position="182"/>
        <end position="195"/>
    </location>
</feature>
<feature type="compositionally biased region" description="Pro residues" evidence="1">
    <location>
        <begin position="244"/>
        <end position="255"/>
    </location>
</feature>
<feature type="region of interest" description="Disordered" evidence="1">
    <location>
        <begin position="682"/>
        <end position="705"/>
    </location>
</feature>
<dbReference type="GeneID" id="87812207"/>